<dbReference type="AlphaFoldDB" id="A0A6C0F4D1"/>
<protein>
    <submittedName>
        <fullName evidence="1">Uncharacterized protein</fullName>
    </submittedName>
</protein>
<name>A0A6C0F4D1_9ZZZZ</name>
<proteinExistence type="predicted"/>
<sequence>MFALNQANKRILLIQNGWKLYRSKKREEDYWYEHTRNISVWDKYATLYTTNDGVLMVFDNKMTYPVCK</sequence>
<accession>A0A6C0F4D1</accession>
<reference evidence="1" key="1">
    <citation type="journal article" date="2020" name="Nature">
        <title>Giant virus diversity and host interactions through global metagenomics.</title>
        <authorList>
            <person name="Schulz F."/>
            <person name="Roux S."/>
            <person name="Paez-Espino D."/>
            <person name="Jungbluth S."/>
            <person name="Walsh D.A."/>
            <person name="Denef V.J."/>
            <person name="McMahon K.D."/>
            <person name="Konstantinidis K.T."/>
            <person name="Eloe-Fadrosh E.A."/>
            <person name="Kyrpides N.C."/>
            <person name="Woyke T."/>
        </authorList>
    </citation>
    <scope>NUCLEOTIDE SEQUENCE</scope>
    <source>
        <strain evidence="1">GVMAG-M-3300009181-41</strain>
    </source>
</reference>
<evidence type="ECO:0000313" key="1">
    <source>
        <dbReference type="EMBL" id="QHT35721.1"/>
    </source>
</evidence>
<organism evidence="1">
    <name type="scientific">viral metagenome</name>
    <dbReference type="NCBI Taxonomy" id="1070528"/>
    <lineage>
        <taxon>unclassified sequences</taxon>
        <taxon>metagenomes</taxon>
        <taxon>organismal metagenomes</taxon>
    </lineage>
</organism>
<dbReference type="EMBL" id="MN739025">
    <property type="protein sequence ID" value="QHT35721.1"/>
    <property type="molecule type" value="Genomic_DNA"/>
</dbReference>